<dbReference type="InterPro" id="IPR025711">
    <property type="entry name" value="PepSY"/>
</dbReference>
<proteinExistence type="predicted"/>
<sequence length="415" mass="46187">MEENQIVNQMNTKKKLKLWQWISIGIVAIILLILIIAAVNSKAPSQEEEYINSAKALILNPEEKLEVGEAFDDFFSDGEWSVKDTIDNRNYVSFVGNANFKDEDVEVEITFPLTEKDDEFEVQLSYLSINGEKAEEDVLNSLLYEIGGEGTIGVNGKKIEDTLYSSTDFITESDAIIAVGNLTEVKSLVKSPESLEITIVSRPDVNDEKPVYVIKTGDMDANIDYFEITVDALSGVIININQLVEQKEEVTINGITAEEAINLSKRLPSYTDLVENGDTFSAPRIYEGSWIIDISRPNGIAEGSIIIDENKTVSFMYPNGDVDEVTPYGALDNTQQNQGKSVGNGFLSEDEISEIAWQDPVTSNIDSPSIEVKFINYPTEKIPYYKVQVGDFSIDSYYTFIIDAYTGEIIDIGSE</sequence>
<feature type="domain" description="PepSY" evidence="2">
    <location>
        <begin position="347"/>
        <end position="412"/>
    </location>
</feature>
<feature type="transmembrane region" description="Helical" evidence="1">
    <location>
        <begin position="21"/>
        <end position="39"/>
    </location>
</feature>
<evidence type="ECO:0000313" key="3">
    <source>
        <dbReference type="EMBL" id="MCH1625109.1"/>
    </source>
</evidence>
<name>A0AAW5E0K2_9BACI</name>
<keyword evidence="4" id="KW-1185">Reference proteome</keyword>
<comment type="caution">
    <text evidence="3">The sequence shown here is derived from an EMBL/GenBank/DDBJ whole genome shotgun (WGS) entry which is preliminary data.</text>
</comment>
<reference evidence="3" key="1">
    <citation type="submission" date="2022-02" db="EMBL/GenBank/DDBJ databases">
        <title>Fredinandcohnia quinoae sp. nov. isolated from Chenopodium quinoa seeds.</title>
        <authorList>
            <person name="Saati-Santamaria Z."/>
            <person name="Flores-Felix J.D."/>
            <person name="Igual J.M."/>
            <person name="Velazquez E."/>
            <person name="Garcia-Fraile P."/>
            <person name="Martinez-Molina E."/>
        </authorList>
    </citation>
    <scope>NUCLEOTIDE SEQUENCE</scope>
    <source>
        <strain evidence="3">SECRCQ15</strain>
    </source>
</reference>
<dbReference type="Proteomes" id="UP001431131">
    <property type="component" value="Unassembled WGS sequence"/>
</dbReference>
<accession>A0AAW5E0K2</accession>
<gene>
    <name evidence="3" type="ORF">MJG50_07195</name>
</gene>
<keyword evidence="1" id="KW-0812">Transmembrane</keyword>
<dbReference type="AlphaFoldDB" id="A0AAW5E0K2"/>
<dbReference type="EMBL" id="JAKTTI010000007">
    <property type="protein sequence ID" value="MCH1625109.1"/>
    <property type="molecule type" value="Genomic_DNA"/>
</dbReference>
<evidence type="ECO:0000256" key="1">
    <source>
        <dbReference type="SAM" id="Phobius"/>
    </source>
</evidence>
<dbReference type="Pfam" id="PF03413">
    <property type="entry name" value="PepSY"/>
    <property type="match status" value="2"/>
</dbReference>
<evidence type="ECO:0000259" key="2">
    <source>
        <dbReference type="Pfam" id="PF03413"/>
    </source>
</evidence>
<organism evidence="3 4">
    <name type="scientific">Fredinandcohnia quinoae</name>
    <dbReference type="NCBI Taxonomy" id="2918902"/>
    <lineage>
        <taxon>Bacteria</taxon>
        <taxon>Bacillati</taxon>
        <taxon>Bacillota</taxon>
        <taxon>Bacilli</taxon>
        <taxon>Bacillales</taxon>
        <taxon>Bacillaceae</taxon>
        <taxon>Fredinandcohnia</taxon>
    </lineage>
</organism>
<feature type="domain" description="PepSY" evidence="2">
    <location>
        <begin position="196"/>
        <end position="240"/>
    </location>
</feature>
<dbReference type="RefSeq" id="WP_240254085.1">
    <property type="nucleotide sequence ID" value="NZ_JAKTTI010000007.1"/>
</dbReference>
<keyword evidence="1" id="KW-0472">Membrane</keyword>
<evidence type="ECO:0000313" key="4">
    <source>
        <dbReference type="Proteomes" id="UP001431131"/>
    </source>
</evidence>
<keyword evidence="1" id="KW-1133">Transmembrane helix</keyword>
<protein>
    <submittedName>
        <fullName evidence="3">PepSY domain-containing protein</fullName>
    </submittedName>
</protein>